<proteinExistence type="predicted"/>
<sequence length="210" mass="23955">MRKLILAFSCLTVVALLMTSCNSCNRETTTTKDSVTVVPTPDETQAITEVVTRFARAYISQDNEKANALIHPDLGLYIIYRPGAMDAYERVDSIDFKKPVPEHFPYTQFENDYVLAFEKIPTYDCGGEKWDKLGFICDTTVQANQLTHIAKFKQEFKEIDAAAVQQIAELEKDSYRVVLTKAENLIFHVKKYQGAWYVLVLDRAYGWCDA</sequence>
<gene>
    <name evidence="2" type="ORF">PQ465_20745</name>
</gene>
<name>A0ABY7WK88_9SPHI</name>
<organism evidence="2 3">
    <name type="scientific">Sphingobacterium oryzagri</name>
    <dbReference type="NCBI Taxonomy" id="3025669"/>
    <lineage>
        <taxon>Bacteria</taxon>
        <taxon>Pseudomonadati</taxon>
        <taxon>Bacteroidota</taxon>
        <taxon>Sphingobacteriia</taxon>
        <taxon>Sphingobacteriales</taxon>
        <taxon>Sphingobacteriaceae</taxon>
        <taxon>Sphingobacterium</taxon>
    </lineage>
</organism>
<keyword evidence="1" id="KW-0732">Signal</keyword>
<reference evidence="2 3" key="1">
    <citation type="submission" date="2023-02" db="EMBL/GenBank/DDBJ databases">
        <title>Genome sequence of Sphingobacterium sp. KACC 22765.</title>
        <authorList>
            <person name="Kim S."/>
            <person name="Heo J."/>
            <person name="Kwon S.-W."/>
        </authorList>
    </citation>
    <scope>NUCLEOTIDE SEQUENCE [LARGE SCALE GENOMIC DNA]</scope>
    <source>
        <strain evidence="2 3">KACC 22765</strain>
    </source>
</reference>
<evidence type="ECO:0000256" key="1">
    <source>
        <dbReference type="SAM" id="SignalP"/>
    </source>
</evidence>
<keyword evidence="3" id="KW-1185">Reference proteome</keyword>
<feature type="chain" id="PRO_5047194951" description="Lipoprotein" evidence="1">
    <location>
        <begin position="27"/>
        <end position="210"/>
    </location>
</feature>
<feature type="signal peptide" evidence="1">
    <location>
        <begin position="1"/>
        <end position="26"/>
    </location>
</feature>
<dbReference type="EMBL" id="CP117880">
    <property type="protein sequence ID" value="WDF68710.1"/>
    <property type="molecule type" value="Genomic_DNA"/>
</dbReference>
<evidence type="ECO:0000313" key="3">
    <source>
        <dbReference type="Proteomes" id="UP001221558"/>
    </source>
</evidence>
<evidence type="ECO:0008006" key="4">
    <source>
        <dbReference type="Google" id="ProtNLM"/>
    </source>
</evidence>
<dbReference type="RefSeq" id="WP_274267441.1">
    <property type="nucleotide sequence ID" value="NZ_CP117880.1"/>
</dbReference>
<evidence type="ECO:0000313" key="2">
    <source>
        <dbReference type="EMBL" id="WDF68710.1"/>
    </source>
</evidence>
<protein>
    <recommendedName>
        <fullName evidence="4">Lipoprotein</fullName>
    </recommendedName>
</protein>
<dbReference type="Proteomes" id="UP001221558">
    <property type="component" value="Chromosome"/>
</dbReference>
<dbReference type="PROSITE" id="PS51257">
    <property type="entry name" value="PROKAR_LIPOPROTEIN"/>
    <property type="match status" value="1"/>
</dbReference>
<accession>A0ABY7WK88</accession>